<accession>A0ABN1WN85</accession>
<feature type="region of interest" description="Disordered" evidence="1">
    <location>
        <begin position="168"/>
        <end position="191"/>
    </location>
</feature>
<gene>
    <name evidence="2" type="ORF">GCM10009579_13470</name>
</gene>
<feature type="compositionally biased region" description="Basic and acidic residues" evidence="1">
    <location>
        <begin position="180"/>
        <end position="191"/>
    </location>
</feature>
<evidence type="ECO:0000313" key="3">
    <source>
        <dbReference type="Proteomes" id="UP001500282"/>
    </source>
</evidence>
<feature type="region of interest" description="Disordered" evidence="1">
    <location>
        <begin position="1"/>
        <end position="22"/>
    </location>
</feature>
<dbReference type="EMBL" id="BAAAIH010000005">
    <property type="protein sequence ID" value="GAA1256833.1"/>
    <property type="molecule type" value="Genomic_DNA"/>
</dbReference>
<organism evidence="2 3">
    <name type="scientific">Streptomyces javensis</name>
    <dbReference type="NCBI Taxonomy" id="114698"/>
    <lineage>
        <taxon>Bacteria</taxon>
        <taxon>Bacillati</taxon>
        <taxon>Actinomycetota</taxon>
        <taxon>Actinomycetes</taxon>
        <taxon>Kitasatosporales</taxon>
        <taxon>Streptomycetaceae</taxon>
        <taxon>Streptomyces</taxon>
        <taxon>Streptomyces violaceusniger group</taxon>
    </lineage>
</organism>
<evidence type="ECO:0000256" key="1">
    <source>
        <dbReference type="SAM" id="MobiDB-lite"/>
    </source>
</evidence>
<proteinExistence type="predicted"/>
<protein>
    <submittedName>
        <fullName evidence="2">Uncharacterized protein</fullName>
    </submittedName>
</protein>
<dbReference type="Proteomes" id="UP001500282">
    <property type="component" value="Unassembled WGS sequence"/>
</dbReference>
<evidence type="ECO:0000313" key="2">
    <source>
        <dbReference type="EMBL" id="GAA1256833.1"/>
    </source>
</evidence>
<comment type="caution">
    <text evidence="2">The sequence shown here is derived from an EMBL/GenBank/DDBJ whole genome shotgun (WGS) entry which is preliminary data.</text>
</comment>
<keyword evidence="3" id="KW-1185">Reference proteome</keyword>
<reference evidence="2 3" key="1">
    <citation type="journal article" date="2019" name="Int. J. Syst. Evol. Microbiol.">
        <title>The Global Catalogue of Microorganisms (GCM) 10K type strain sequencing project: providing services to taxonomists for standard genome sequencing and annotation.</title>
        <authorList>
            <consortium name="The Broad Institute Genomics Platform"/>
            <consortium name="The Broad Institute Genome Sequencing Center for Infectious Disease"/>
            <person name="Wu L."/>
            <person name="Ma J."/>
        </authorList>
    </citation>
    <scope>NUCLEOTIDE SEQUENCE [LARGE SCALE GENOMIC DNA]</scope>
    <source>
        <strain evidence="2 3">JCM 11448</strain>
    </source>
</reference>
<name>A0ABN1WN85_9ACTN</name>
<sequence length="191" mass="20764">MRPRPMPSESPSKTDVPSAHWKDRAEQVTEVLGVGDAAMVFSQFVSAVKKGLRMRAPRGDQAGEWGAALRRVRDGVCTEVASTRVTGGGKAGYGVTATACAVPRDDREPQIRNVHLYRRQQDPGSLPQLWPLVSWTTAGRGRTATFLPTFPTPPPPRTAAVTITRDLAAHPHRGAPPVSDRMDHSIKGREK</sequence>